<sequence length="156" mass="17649">MNVPDATPQEGPQFTITRTFDAPRELVWRAWTEETEFAQWLRQFGVSTDSVSLDVRVGGRYRYTMTNNETGEEFPTGGEYLEVKPIERLVFTWGEPDAPVDGTPVITLTLISRGEQTELVFHMLGYEGAPGDGFVYDGWDEALLNFGRHLARELQG</sequence>
<protein>
    <submittedName>
        <fullName evidence="3">SRPBCC domain-containing protein</fullName>
    </submittedName>
</protein>
<reference evidence="3 4" key="1">
    <citation type="submission" date="2023-12" db="EMBL/GenBank/DDBJ databases">
        <title>Sinomonas terricola sp. nov, isolated from litchi orchard soil in Guangdong, PR China.</title>
        <authorList>
            <person name="Jiaxin W."/>
            <person name="Yang Z."/>
            <person name="Honghui Z."/>
        </authorList>
    </citation>
    <scope>NUCLEOTIDE SEQUENCE [LARGE SCALE GENOMIC DNA]</scope>
    <source>
        <strain evidence="3 4">JGH33</strain>
    </source>
</reference>
<evidence type="ECO:0000259" key="2">
    <source>
        <dbReference type="Pfam" id="PF08327"/>
    </source>
</evidence>
<gene>
    <name evidence="3" type="ORF">SPF06_12185</name>
</gene>
<name>A0ABU5T7B4_9MICC</name>
<feature type="domain" description="Activator of Hsp90 ATPase homologue 1/2-like C-terminal" evidence="2">
    <location>
        <begin position="21"/>
        <end position="146"/>
    </location>
</feature>
<dbReference type="EMBL" id="JAYGGQ010000009">
    <property type="protein sequence ID" value="MEA5455483.1"/>
    <property type="molecule type" value="Genomic_DNA"/>
</dbReference>
<dbReference type="RefSeq" id="WP_323279347.1">
    <property type="nucleotide sequence ID" value="NZ_JAYGGQ010000009.1"/>
</dbReference>
<accession>A0ABU5T7B4</accession>
<dbReference type="SUPFAM" id="SSF55961">
    <property type="entry name" value="Bet v1-like"/>
    <property type="match status" value="1"/>
</dbReference>
<dbReference type="Pfam" id="PF08327">
    <property type="entry name" value="AHSA1"/>
    <property type="match status" value="1"/>
</dbReference>
<dbReference type="Proteomes" id="UP001304769">
    <property type="component" value="Unassembled WGS sequence"/>
</dbReference>
<dbReference type="CDD" id="cd07814">
    <property type="entry name" value="SRPBCC_CalC_Aha1-like"/>
    <property type="match status" value="1"/>
</dbReference>
<dbReference type="InterPro" id="IPR023393">
    <property type="entry name" value="START-like_dom_sf"/>
</dbReference>
<evidence type="ECO:0000256" key="1">
    <source>
        <dbReference type="ARBA" id="ARBA00006817"/>
    </source>
</evidence>
<comment type="caution">
    <text evidence="3">The sequence shown here is derived from an EMBL/GenBank/DDBJ whole genome shotgun (WGS) entry which is preliminary data.</text>
</comment>
<evidence type="ECO:0000313" key="3">
    <source>
        <dbReference type="EMBL" id="MEA5455483.1"/>
    </source>
</evidence>
<dbReference type="InterPro" id="IPR013538">
    <property type="entry name" value="ASHA1/2-like_C"/>
</dbReference>
<evidence type="ECO:0000313" key="4">
    <source>
        <dbReference type="Proteomes" id="UP001304769"/>
    </source>
</evidence>
<organism evidence="3 4">
    <name type="scientific">Sinomonas terricola</name>
    <dbReference type="NCBI Taxonomy" id="3110330"/>
    <lineage>
        <taxon>Bacteria</taxon>
        <taxon>Bacillati</taxon>
        <taxon>Actinomycetota</taxon>
        <taxon>Actinomycetes</taxon>
        <taxon>Micrococcales</taxon>
        <taxon>Micrococcaceae</taxon>
        <taxon>Sinomonas</taxon>
    </lineage>
</organism>
<comment type="similarity">
    <text evidence="1">Belongs to the AHA1 family.</text>
</comment>
<keyword evidence="4" id="KW-1185">Reference proteome</keyword>
<proteinExistence type="inferred from homology"/>
<dbReference type="Gene3D" id="3.30.530.20">
    <property type="match status" value="1"/>
</dbReference>